<evidence type="ECO:0000256" key="16">
    <source>
        <dbReference type="SAM" id="MobiDB-lite"/>
    </source>
</evidence>
<evidence type="ECO:0000256" key="3">
    <source>
        <dbReference type="ARBA" id="ARBA00022679"/>
    </source>
</evidence>
<evidence type="ECO:0000256" key="6">
    <source>
        <dbReference type="ARBA" id="ARBA00022771"/>
    </source>
</evidence>
<keyword evidence="4" id="KW-0479">Metal-binding</keyword>
<evidence type="ECO:0000256" key="15">
    <source>
        <dbReference type="PROSITE-ProRule" id="PRU00042"/>
    </source>
</evidence>
<dbReference type="PROSITE" id="PS50157">
    <property type="entry name" value="ZINC_FINGER_C2H2_2"/>
    <property type="match status" value="12"/>
</dbReference>
<dbReference type="Gene3D" id="3.30.160.60">
    <property type="entry name" value="Classic Zinc Finger"/>
    <property type="match status" value="7"/>
</dbReference>
<name>A0A5J5CZB3_9PERO</name>
<gene>
    <name evidence="19" type="ORF">FQN60_000833</name>
</gene>
<keyword evidence="12" id="KW-0539">Nucleus</keyword>
<feature type="compositionally biased region" description="Basic and acidic residues" evidence="16">
    <location>
        <begin position="836"/>
        <end position="845"/>
    </location>
</feature>
<dbReference type="Proteomes" id="UP000327493">
    <property type="component" value="Chromosome 13"/>
</dbReference>
<evidence type="ECO:0000256" key="11">
    <source>
        <dbReference type="ARBA" id="ARBA00023163"/>
    </source>
</evidence>
<feature type="domain" description="C2H2-type" evidence="17">
    <location>
        <begin position="594"/>
        <end position="621"/>
    </location>
</feature>
<dbReference type="GO" id="GO:0006595">
    <property type="term" value="P:polyamine metabolic process"/>
    <property type="evidence" value="ECO:0007669"/>
    <property type="project" value="UniProtKB-ARBA"/>
</dbReference>
<evidence type="ECO:0000256" key="1">
    <source>
        <dbReference type="ARBA" id="ARBA00004123"/>
    </source>
</evidence>
<dbReference type="SUPFAM" id="SSF55729">
    <property type="entry name" value="Acyl-CoA N-acyltransferases (Nat)"/>
    <property type="match status" value="1"/>
</dbReference>
<dbReference type="EMBL" id="VOFY01000013">
    <property type="protein sequence ID" value="KAA8586997.1"/>
    <property type="molecule type" value="Genomic_DNA"/>
</dbReference>
<dbReference type="Pfam" id="PF13909">
    <property type="entry name" value="zf-H2C2_5"/>
    <property type="match status" value="1"/>
</dbReference>
<sequence>MASFILRKAEPNDVSDILRLIKELAKFEEMEEKVMLTEKDLLNDGFGEHPFYHCLVAEVPKEQSLEGYTVIGFAMYYFTYDPWIGKLLYLEDFYVMQGFRGLGIGSQIMKVLSETGVKTRCSGMHFIVAENNTKSIEFYKRRGASDISSAEGWPPETTPNPSFSAPLRPAQITQNSRLNPARVWGNQAAWEAELSSNKCSARTMDEDVTRLAIHSEEPKIILHGSDEGGAGGQEFVVELQETVLVSEGEGESMAVHRFAPDELVIQDAVEDVVSEYVHCDEEEDEDEDVAVETCVMALEGEEEGVAMGDIPEDGLDPEQQDDDDQDGCGDYLMISSGKMVSEDGTEVTVEGAVEDQEVEKDEDGQEVIKVYIFKADSGEDDMAESVDISDGDTESVALTESSGQTLREKMVYMSVGDSHHNQGNHGGSKVTDEVYMEVVVGGEEPVTQDRSYDSVSLSKDFMPVAWAAAYGAEDSESCENRNGAASALLHIDESDGVDEINRQRNKSRRRSEPRQVQTAIIIGPYGQPLTVYPCMLCGKKFKSRGFLKRHTKNHHQDVLTRKKYQCTDCDFTTNKKASLHNHMEVHALSSKAPFECEMCGKEFHQQAALFSHRLQHHHREPKSQPPPTPNKMHKCKFCDYETAEQGLLNRHLLAVHSKSFPHICVECGKGFRHPSELKKHMRTHTGEKPYSCLYCDYKSADSSNLKTHIKTKHSKEMPYKCERCFQTFAEEEELMQHGLTHEENKTHHCAHCDHKSSNSSDLKRHIISVHTKDYPHKCAICGKGFHRPSELKKHSVAHRTKKLHQCRHCNFKIADPFVLSRHILSVHTKEQQASPEKSESKRTETHTPVVTPKKSAPSASSASGPPGRVSAASLASSVTVVIGKGQKERRIYQCQYCDYSTGDASGFKRHVISIHTKDYPHRCEICSKGFRRPSEKNQHIMRHHKDVVQAD</sequence>
<evidence type="ECO:0000256" key="7">
    <source>
        <dbReference type="ARBA" id="ARBA00022833"/>
    </source>
</evidence>
<dbReference type="InterPro" id="IPR016181">
    <property type="entry name" value="Acyl_CoA_acyltransferase"/>
</dbReference>
<dbReference type="InterPro" id="IPR000182">
    <property type="entry name" value="GNAT_dom"/>
</dbReference>
<dbReference type="SUPFAM" id="SSF57667">
    <property type="entry name" value="beta-beta-alpha zinc fingers"/>
    <property type="match status" value="7"/>
</dbReference>
<dbReference type="PANTHER" id="PTHR47772">
    <property type="entry name" value="ZINC FINGER PROTEIN 200"/>
    <property type="match status" value="1"/>
</dbReference>
<dbReference type="GO" id="GO:0006355">
    <property type="term" value="P:regulation of DNA-templated transcription"/>
    <property type="evidence" value="ECO:0007669"/>
    <property type="project" value="InterPro"/>
</dbReference>
<dbReference type="CDD" id="cd04301">
    <property type="entry name" value="NAT_SF"/>
    <property type="match status" value="1"/>
</dbReference>
<dbReference type="InterPro" id="IPR050636">
    <property type="entry name" value="C2H2-ZF_domain-containing"/>
</dbReference>
<evidence type="ECO:0000256" key="2">
    <source>
        <dbReference type="ARBA" id="ARBA00008694"/>
    </source>
</evidence>
<evidence type="ECO:0000259" key="18">
    <source>
        <dbReference type="PROSITE" id="PS51186"/>
    </source>
</evidence>
<dbReference type="Pfam" id="PF04704">
    <property type="entry name" value="Zfx_Zfy_act"/>
    <property type="match status" value="1"/>
</dbReference>
<feature type="domain" description="N-acetyltransferase" evidence="18">
    <location>
        <begin position="4"/>
        <end position="168"/>
    </location>
</feature>
<dbReference type="GO" id="GO:0003677">
    <property type="term" value="F:DNA binding"/>
    <property type="evidence" value="ECO:0007669"/>
    <property type="project" value="UniProtKB-KW"/>
</dbReference>
<dbReference type="Pfam" id="PF00096">
    <property type="entry name" value="zf-C2H2"/>
    <property type="match status" value="4"/>
</dbReference>
<keyword evidence="7" id="KW-0862">Zinc</keyword>
<dbReference type="GO" id="GO:0005634">
    <property type="term" value="C:nucleus"/>
    <property type="evidence" value="ECO:0007669"/>
    <property type="project" value="UniProtKB-SubCell"/>
</dbReference>
<organism evidence="19 20">
    <name type="scientific">Etheostoma spectabile</name>
    <name type="common">orangethroat darter</name>
    <dbReference type="NCBI Taxonomy" id="54343"/>
    <lineage>
        <taxon>Eukaryota</taxon>
        <taxon>Metazoa</taxon>
        <taxon>Chordata</taxon>
        <taxon>Craniata</taxon>
        <taxon>Vertebrata</taxon>
        <taxon>Euteleostomi</taxon>
        <taxon>Actinopterygii</taxon>
        <taxon>Neopterygii</taxon>
        <taxon>Teleostei</taxon>
        <taxon>Neoteleostei</taxon>
        <taxon>Acanthomorphata</taxon>
        <taxon>Eupercaria</taxon>
        <taxon>Perciformes</taxon>
        <taxon>Percoidei</taxon>
        <taxon>Percidae</taxon>
        <taxon>Etheostomatinae</taxon>
        <taxon>Etheostoma</taxon>
    </lineage>
</organism>
<feature type="domain" description="C2H2-type" evidence="17">
    <location>
        <begin position="532"/>
        <end position="554"/>
    </location>
</feature>
<keyword evidence="6 15" id="KW-0863">Zinc-finger</keyword>
<feature type="domain" description="C2H2-type" evidence="17">
    <location>
        <begin position="564"/>
        <end position="591"/>
    </location>
</feature>
<evidence type="ECO:0000313" key="20">
    <source>
        <dbReference type="Proteomes" id="UP000327493"/>
    </source>
</evidence>
<evidence type="ECO:0000256" key="9">
    <source>
        <dbReference type="ARBA" id="ARBA00023125"/>
    </source>
</evidence>
<keyword evidence="11" id="KW-0804">Transcription</keyword>
<comment type="subcellular location">
    <subcellularLocation>
        <location evidence="1">Nucleus</location>
    </subcellularLocation>
</comment>
<dbReference type="FunFam" id="3.30.160.60:FF:000209">
    <property type="entry name" value="Zinc finger protein 711"/>
    <property type="match status" value="1"/>
</dbReference>
<evidence type="ECO:0000256" key="5">
    <source>
        <dbReference type="ARBA" id="ARBA00022737"/>
    </source>
</evidence>
<evidence type="ECO:0000256" key="10">
    <source>
        <dbReference type="ARBA" id="ARBA00023159"/>
    </source>
</evidence>
<reference evidence="19 20" key="1">
    <citation type="submission" date="2019-08" db="EMBL/GenBank/DDBJ databases">
        <title>A chromosome-level genome assembly, high-density linkage maps, and genome scans reveal the genomic architecture of hybrid incompatibilities underlying speciation via character displacement in darters (Percidae: Etheostominae).</title>
        <authorList>
            <person name="Moran R.L."/>
            <person name="Catchen J.M."/>
            <person name="Fuller R.C."/>
        </authorList>
    </citation>
    <scope>NUCLEOTIDE SEQUENCE [LARGE SCALE GENOMIC DNA]</scope>
    <source>
        <strain evidence="19">EspeVRDwgs_2016</strain>
        <tissue evidence="19">Muscle</tissue>
    </source>
</reference>
<dbReference type="GO" id="GO:0016747">
    <property type="term" value="F:acyltransferase activity, transferring groups other than amino-acyl groups"/>
    <property type="evidence" value="ECO:0007669"/>
    <property type="project" value="InterPro"/>
</dbReference>
<dbReference type="FunFam" id="3.30.160.60:FF:000461">
    <property type="entry name" value="Zinc finger X-chromosomal protein-like protein"/>
    <property type="match status" value="1"/>
</dbReference>
<feature type="region of interest" description="Disordered" evidence="16">
    <location>
        <begin position="147"/>
        <end position="167"/>
    </location>
</feature>
<keyword evidence="13" id="KW-0012">Acyltransferase</keyword>
<dbReference type="PROSITE" id="PS00028">
    <property type="entry name" value="ZINC_FINGER_C2H2_1"/>
    <property type="match status" value="5"/>
</dbReference>
<comment type="similarity">
    <text evidence="2">Belongs to the acetyltransferase family.</text>
</comment>
<keyword evidence="8" id="KW-0805">Transcription regulation</keyword>
<feature type="domain" description="C2H2-type" evidence="17">
    <location>
        <begin position="892"/>
        <end position="920"/>
    </location>
</feature>
<evidence type="ECO:0000313" key="19">
    <source>
        <dbReference type="EMBL" id="KAA8586997.1"/>
    </source>
</evidence>
<dbReference type="PANTHER" id="PTHR47772:SF13">
    <property type="entry name" value="GASTRULA ZINC FINGER PROTEIN XLCGF49.1-LIKE-RELATED"/>
    <property type="match status" value="1"/>
</dbReference>
<dbReference type="AlphaFoldDB" id="A0A5J5CZB3"/>
<evidence type="ECO:0000256" key="4">
    <source>
        <dbReference type="ARBA" id="ARBA00022723"/>
    </source>
</evidence>
<dbReference type="FunFam" id="3.30.160.60:FF:000587">
    <property type="entry name" value="Zinc finger protein 711"/>
    <property type="match status" value="1"/>
</dbReference>
<evidence type="ECO:0000256" key="13">
    <source>
        <dbReference type="ARBA" id="ARBA00023315"/>
    </source>
</evidence>
<dbReference type="InterPro" id="IPR013087">
    <property type="entry name" value="Znf_C2H2_type"/>
</dbReference>
<keyword evidence="5" id="KW-0677">Repeat</keyword>
<evidence type="ECO:0000256" key="8">
    <source>
        <dbReference type="ARBA" id="ARBA00023015"/>
    </source>
</evidence>
<dbReference type="SMART" id="SM00355">
    <property type="entry name" value="ZnF_C2H2"/>
    <property type="match status" value="12"/>
</dbReference>
<keyword evidence="10" id="KW-0010">Activator</keyword>
<dbReference type="FunFam" id="3.30.160.60:FF:000170">
    <property type="entry name" value="Zinc finger protein 711 isoform X2"/>
    <property type="match status" value="1"/>
</dbReference>
<dbReference type="FunFam" id="3.30.160.60:FF:000054">
    <property type="entry name" value="Zinc finger protein 711"/>
    <property type="match status" value="1"/>
</dbReference>
<feature type="domain" description="C2H2-type" evidence="17">
    <location>
        <begin position="747"/>
        <end position="775"/>
    </location>
</feature>
<comment type="caution">
    <text evidence="19">The sequence shown here is derived from an EMBL/GenBank/DDBJ whole genome shotgun (WGS) entry which is preliminary data.</text>
</comment>
<feature type="domain" description="C2H2-type" evidence="17">
    <location>
        <begin position="633"/>
        <end position="661"/>
    </location>
</feature>
<feature type="domain" description="C2H2-type" evidence="17">
    <location>
        <begin position="690"/>
        <end position="718"/>
    </location>
</feature>
<keyword evidence="3" id="KW-0808">Transferase</keyword>
<feature type="domain" description="C2H2-type" evidence="17">
    <location>
        <begin position="921"/>
        <end position="943"/>
    </location>
</feature>
<dbReference type="GO" id="GO:0008270">
    <property type="term" value="F:zinc ion binding"/>
    <property type="evidence" value="ECO:0007669"/>
    <property type="project" value="UniProtKB-KW"/>
</dbReference>
<evidence type="ECO:0000256" key="14">
    <source>
        <dbReference type="ARBA" id="ARBA00038206"/>
    </source>
</evidence>
<keyword evidence="20" id="KW-1185">Reference proteome</keyword>
<accession>A0A5J5CZB3</accession>
<dbReference type="PROSITE" id="PS51186">
    <property type="entry name" value="GNAT"/>
    <property type="match status" value="1"/>
</dbReference>
<proteinExistence type="inferred from homology"/>
<feature type="domain" description="C2H2-type" evidence="17">
    <location>
        <begin position="804"/>
        <end position="832"/>
    </location>
</feature>
<protein>
    <submittedName>
        <fullName evidence="19">Uncharacterized protein</fullName>
    </submittedName>
</protein>
<dbReference type="InterPro" id="IPR006794">
    <property type="entry name" value="Transcrp_activ_Zfx/Zfy-dom"/>
</dbReference>
<feature type="domain" description="C2H2-type" evidence="17">
    <location>
        <begin position="776"/>
        <end position="803"/>
    </location>
</feature>
<feature type="compositionally biased region" description="Low complexity" evidence="16">
    <location>
        <begin position="855"/>
        <end position="870"/>
    </location>
</feature>
<dbReference type="Pfam" id="PF00583">
    <property type="entry name" value="Acetyltransf_1"/>
    <property type="match status" value="1"/>
</dbReference>
<dbReference type="FunFam" id="3.40.630.30:FF:000011">
    <property type="entry name" value="Diamine acetyltransferase 1"/>
    <property type="match status" value="1"/>
</dbReference>
<dbReference type="InterPro" id="IPR036236">
    <property type="entry name" value="Znf_C2H2_sf"/>
</dbReference>
<dbReference type="Gene3D" id="3.40.630.30">
    <property type="match status" value="1"/>
</dbReference>
<feature type="region of interest" description="Disordered" evidence="16">
    <location>
        <begin position="827"/>
        <end position="870"/>
    </location>
</feature>
<keyword evidence="9" id="KW-0238">DNA-binding</keyword>
<evidence type="ECO:0000259" key="17">
    <source>
        <dbReference type="PROSITE" id="PS50157"/>
    </source>
</evidence>
<feature type="domain" description="C2H2-type" evidence="17">
    <location>
        <begin position="662"/>
        <end position="689"/>
    </location>
</feature>
<evidence type="ECO:0000256" key="12">
    <source>
        <dbReference type="ARBA" id="ARBA00023242"/>
    </source>
</evidence>
<feature type="domain" description="C2H2-type" evidence="17">
    <location>
        <begin position="719"/>
        <end position="746"/>
    </location>
</feature>
<comment type="similarity">
    <text evidence="14">Belongs to the krueppel C2H2-type zinc-finger protein family. ZFX/ZFY subfamily.</text>
</comment>